<gene>
    <name evidence="2" type="primary">phyP</name>
</gene>
<organism evidence="2">
    <name type="scientific">Pedobacter sp. MJ11</name>
    <dbReference type="NCBI Taxonomy" id="573988"/>
    <lineage>
        <taxon>Bacteria</taxon>
        <taxon>Pseudomonadati</taxon>
        <taxon>Bacteroidota</taxon>
        <taxon>Sphingobacteriia</taxon>
        <taxon>Sphingobacteriales</taxon>
        <taxon>Sphingobacteriaceae</taxon>
        <taxon>Pedobacter</taxon>
    </lineage>
</organism>
<dbReference type="PROSITE" id="PS51662">
    <property type="entry name" value="BP_PHYTASE"/>
    <property type="match status" value="1"/>
</dbReference>
<proteinExistence type="predicted"/>
<name>B7U1A1_9SPHI</name>
<dbReference type="SUPFAM" id="SSF50956">
    <property type="entry name" value="Thermostable phytase (3-phytase)"/>
    <property type="match status" value="1"/>
</dbReference>
<dbReference type="InterPro" id="IPR003431">
    <property type="entry name" value="B-propeller_Phytase"/>
</dbReference>
<dbReference type="InterPro" id="IPR011042">
    <property type="entry name" value="6-blade_b-propeller_TolB-like"/>
</dbReference>
<accession>B7U1A1</accession>
<dbReference type="GO" id="GO:0016158">
    <property type="term" value="F:inositol hexakisphosphate 3-phosphatase activity"/>
    <property type="evidence" value="ECO:0007669"/>
    <property type="project" value="UniProtKB-EC"/>
</dbReference>
<dbReference type="Pfam" id="PF02333">
    <property type="entry name" value="Phytase"/>
    <property type="match status" value="1"/>
</dbReference>
<evidence type="ECO:0000259" key="1">
    <source>
        <dbReference type="PROSITE" id="PS51662"/>
    </source>
</evidence>
<dbReference type="EC" id="3.1.3.8" evidence="2"/>
<keyword evidence="2" id="KW-0378">Hydrolase</keyword>
<evidence type="ECO:0000313" key="2">
    <source>
        <dbReference type="EMBL" id="ACJ35482.1"/>
    </source>
</evidence>
<reference evidence="2" key="1">
    <citation type="journal article" date="2009" name="Appl. Microbiol. Biotechnol.">
        <title>A novel beta-propeller phytase from Pedobacter nyackensis MJ11 CGMCC 2503 with potential as an aquatic feed additive.</title>
        <authorList>
            <person name="Huang H."/>
            <person name="Shao N."/>
            <person name="Wang Y."/>
            <person name="Luo H."/>
            <person name="Yang P."/>
            <person name="Zhou Z."/>
            <person name="Zhan Z."/>
            <person name="Yao B."/>
        </authorList>
    </citation>
    <scope>NUCLEOTIDE SEQUENCE</scope>
    <source>
        <strain evidence="2">MJ11</strain>
    </source>
</reference>
<protein>
    <submittedName>
        <fullName evidence="2">Beta-propeller phytase</fullName>
        <ecNumber evidence="2">3.1.3.8</ecNumber>
    </submittedName>
</protein>
<dbReference type="Gene3D" id="2.120.10.30">
    <property type="entry name" value="TolB, C-terminal domain"/>
    <property type="match status" value="1"/>
</dbReference>
<dbReference type="AlphaFoldDB" id="B7U1A1"/>
<dbReference type="EMBL" id="FJ422960">
    <property type="protein sequence ID" value="ACJ35482.1"/>
    <property type="molecule type" value="Genomic_DNA"/>
</dbReference>
<feature type="domain" description="BPP" evidence="1">
    <location>
        <begin position="38"/>
        <end position="369"/>
    </location>
</feature>
<sequence length="373" mass="41520">MPLFGTTGQQHVNLYLMNKPNPILCLATSLLLFTTACRQNQPANTAAIKPLYVSEPVQFDSDDPAIWVNPADSSKSLIIGTDKDENGGLYVFDLQGKIIKEKTVKGLKRPNNVDVAYGLKLGGKQVDIAVATERMTHKLRVFSLPDMQPIDNGGLPMFEGETGELYRDLMGIAMYTDPQGQIYAIVGRKSGPKEGGYLWQYLLEDNGKGQLKATLKRKFGKYSGKKEIESIAVDNELGYIYYSDEQFGVRKYYADPAKGNQELALFATTGFKEDNEGISIYKTTDSTGYILVSDQAANHFQVFNREGTKQDPNKHVLITSLPTSTNNSDGSDIYSKALNNDFKHGLFVAMSDNKTFQLYRWEDLAGKKLKINK</sequence>